<dbReference type="InterPro" id="IPR050553">
    <property type="entry name" value="Thioredoxin_ResA/DsbE_sf"/>
</dbReference>
<organism evidence="3 4">
    <name type="scientific">Bacillus manliponensis</name>
    <dbReference type="NCBI Taxonomy" id="574376"/>
    <lineage>
        <taxon>Bacteria</taxon>
        <taxon>Bacillati</taxon>
        <taxon>Bacillota</taxon>
        <taxon>Bacilli</taxon>
        <taxon>Bacillales</taxon>
        <taxon>Bacillaceae</taxon>
        <taxon>Bacillus</taxon>
        <taxon>Bacillus cereus group</taxon>
    </lineage>
</organism>
<sequence length="187" mass="20931">MKKLIMVVLVGALVWTGINFYNSQQEVKKLKEEKTVKEKDKKLEAVPEPGFKAPNITLKDFNGTVHSLSDAKGKPYIINFWASWCGPCEVEAPDLVHLYEKYNGQIEIFAVNATLGDSVEGAKQFAERHKFQFPVLLDMDGVAGVAYKVVSLPTTYFVDKDGVIVDRVIGVLPPEELEKKFQQLIEG</sequence>
<evidence type="ECO:0000259" key="2">
    <source>
        <dbReference type="PROSITE" id="PS51352"/>
    </source>
</evidence>
<dbReference type="InterPro" id="IPR013766">
    <property type="entry name" value="Thioredoxin_domain"/>
</dbReference>
<dbReference type="InterPro" id="IPR036249">
    <property type="entry name" value="Thioredoxin-like_sf"/>
</dbReference>
<dbReference type="Proteomes" id="UP000027822">
    <property type="component" value="Unassembled WGS sequence"/>
</dbReference>
<name>A0A073K2I0_9BACI</name>
<dbReference type="AlphaFoldDB" id="A0A073K2I0"/>
<dbReference type="PANTHER" id="PTHR42852:SF1">
    <property type="entry name" value="THIOREDOXIN-LIKE PROTEIN YNEN"/>
    <property type="match status" value="1"/>
</dbReference>
<dbReference type="eggNOG" id="COG0526">
    <property type="taxonomic scope" value="Bacteria"/>
</dbReference>
<dbReference type="OrthoDB" id="25753at2"/>
<dbReference type="RefSeq" id="WP_034637168.1">
    <property type="nucleotide sequence ID" value="NZ_CBCSJC010000020.1"/>
</dbReference>
<dbReference type="PROSITE" id="PS51352">
    <property type="entry name" value="THIOREDOXIN_2"/>
    <property type="match status" value="1"/>
</dbReference>
<comment type="caution">
    <text evidence="3">The sequence shown here is derived from an EMBL/GenBank/DDBJ whole genome shotgun (WGS) entry which is preliminary data.</text>
</comment>
<dbReference type="EMBL" id="JOTN01000003">
    <property type="protein sequence ID" value="KEK20710.1"/>
    <property type="molecule type" value="Genomic_DNA"/>
</dbReference>
<dbReference type="PANTHER" id="PTHR42852">
    <property type="entry name" value="THIOL:DISULFIDE INTERCHANGE PROTEIN DSBE"/>
    <property type="match status" value="1"/>
</dbReference>
<dbReference type="Gene3D" id="3.40.30.10">
    <property type="entry name" value="Glutaredoxin"/>
    <property type="match status" value="1"/>
</dbReference>
<proteinExistence type="predicted"/>
<reference evidence="3 4" key="1">
    <citation type="submission" date="2014-06" db="EMBL/GenBank/DDBJ databases">
        <title>Draft genome sequence of Bacillus manliponensis JCM 15802 (MCCC 1A00708).</title>
        <authorList>
            <person name="Lai Q."/>
            <person name="Liu Y."/>
            <person name="Shao Z."/>
        </authorList>
    </citation>
    <scope>NUCLEOTIDE SEQUENCE [LARGE SCALE GENOMIC DNA]</scope>
    <source>
        <strain evidence="3 4">JCM 15802</strain>
    </source>
</reference>
<dbReference type="GO" id="GO:0016491">
    <property type="term" value="F:oxidoreductase activity"/>
    <property type="evidence" value="ECO:0007669"/>
    <property type="project" value="InterPro"/>
</dbReference>
<dbReference type="InterPro" id="IPR000866">
    <property type="entry name" value="AhpC/TSA"/>
</dbReference>
<dbReference type="InterPro" id="IPR017937">
    <property type="entry name" value="Thioredoxin_CS"/>
</dbReference>
<dbReference type="GO" id="GO:0016209">
    <property type="term" value="F:antioxidant activity"/>
    <property type="evidence" value="ECO:0007669"/>
    <property type="project" value="InterPro"/>
</dbReference>
<dbReference type="PROSITE" id="PS00194">
    <property type="entry name" value="THIOREDOXIN_1"/>
    <property type="match status" value="1"/>
</dbReference>
<evidence type="ECO:0000256" key="1">
    <source>
        <dbReference type="ARBA" id="ARBA00023157"/>
    </source>
</evidence>
<evidence type="ECO:0000313" key="3">
    <source>
        <dbReference type="EMBL" id="KEK20710.1"/>
    </source>
</evidence>
<dbReference type="STRING" id="574376.BAMA_14990"/>
<evidence type="ECO:0000313" key="4">
    <source>
        <dbReference type="Proteomes" id="UP000027822"/>
    </source>
</evidence>
<gene>
    <name evidence="3" type="ORF">BAMA_14990</name>
</gene>
<feature type="domain" description="Thioredoxin" evidence="2">
    <location>
        <begin position="47"/>
        <end position="186"/>
    </location>
</feature>
<dbReference type="CDD" id="cd02966">
    <property type="entry name" value="TlpA_like_family"/>
    <property type="match status" value="1"/>
</dbReference>
<dbReference type="Pfam" id="PF00578">
    <property type="entry name" value="AhpC-TSA"/>
    <property type="match status" value="1"/>
</dbReference>
<keyword evidence="4" id="KW-1185">Reference proteome</keyword>
<protein>
    <submittedName>
        <fullName evidence="3">Thiol:disulfide interchange protein</fullName>
    </submittedName>
</protein>
<accession>A0A073K2I0</accession>
<dbReference type="SUPFAM" id="SSF52833">
    <property type="entry name" value="Thioredoxin-like"/>
    <property type="match status" value="1"/>
</dbReference>
<keyword evidence="1" id="KW-1015">Disulfide bond</keyword>